<dbReference type="InterPro" id="IPR043128">
    <property type="entry name" value="Rev_trsase/Diguanyl_cyclase"/>
</dbReference>
<dbReference type="SMART" id="SM00267">
    <property type="entry name" value="GGDEF"/>
    <property type="match status" value="1"/>
</dbReference>
<dbReference type="Pfam" id="PF00990">
    <property type="entry name" value="GGDEF"/>
    <property type="match status" value="1"/>
</dbReference>
<dbReference type="NCBIfam" id="TIGR00254">
    <property type="entry name" value="GGDEF"/>
    <property type="match status" value="1"/>
</dbReference>
<dbReference type="Pfam" id="PF08447">
    <property type="entry name" value="PAS_3"/>
    <property type="match status" value="1"/>
</dbReference>
<dbReference type="Gene3D" id="3.30.70.270">
    <property type="match status" value="1"/>
</dbReference>
<feature type="domain" description="PAC" evidence="8">
    <location>
        <begin position="414"/>
        <end position="467"/>
    </location>
</feature>
<evidence type="ECO:0000259" key="7">
    <source>
        <dbReference type="PROSITE" id="PS50112"/>
    </source>
</evidence>
<dbReference type="EMBL" id="NQYH01000001">
    <property type="protein sequence ID" value="RIY42577.1"/>
    <property type="molecule type" value="Genomic_DNA"/>
</dbReference>
<dbReference type="Gene3D" id="3.30.450.20">
    <property type="entry name" value="PAS domain"/>
    <property type="match status" value="1"/>
</dbReference>
<dbReference type="InterPro" id="IPR006189">
    <property type="entry name" value="CHASE_dom"/>
</dbReference>
<accession>A0A3A1Z2E9</accession>
<evidence type="ECO:0008006" key="13">
    <source>
        <dbReference type="Google" id="ProtNLM"/>
    </source>
</evidence>
<evidence type="ECO:0000256" key="6">
    <source>
        <dbReference type="SAM" id="Phobius"/>
    </source>
</evidence>
<evidence type="ECO:0000259" key="10">
    <source>
        <dbReference type="PROSITE" id="PS50887"/>
    </source>
</evidence>
<protein>
    <recommendedName>
        <fullName evidence="13">Sensor domain-containing diguanylate cyclase</fullName>
    </recommendedName>
</protein>
<dbReference type="PROSITE" id="PS50113">
    <property type="entry name" value="PAC"/>
    <property type="match status" value="1"/>
</dbReference>
<feature type="transmembrane region" description="Helical" evidence="6">
    <location>
        <begin position="298"/>
        <end position="319"/>
    </location>
</feature>
<reference evidence="11 12" key="1">
    <citation type="submission" date="2017-08" db="EMBL/GenBank/DDBJ databases">
        <title>Pusillimonas indicus sp. nov., a member of the family Alcaligenaceae isolated from surface seawater.</title>
        <authorList>
            <person name="Li J."/>
        </authorList>
    </citation>
    <scope>NUCLEOTIDE SEQUENCE [LARGE SCALE GENOMIC DNA]</scope>
    <source>
        <strain evidence="11 12">L52-1-41</strain>
    </source>
</reference>
<dbReference type="PROSITE" id="PS50887">
    <property type="entry name" value="GGDEF"/>
    <property type="match status" value="1"/>
</dbReference>
<dbReference type="SUPFAM" id="SSF55073">
    <property type="entry name" value="Nucleotide cyclase"/>
    <property type="match status" value="1"/>
</dbReference>
<dbReference type="GO" id="GO:0016020">
    <property type="term" value="C:membrane"/>
    <property type="evidence" value="ECO:0007669"/>
    <property type="project" value="UniProtKB-SubCell"/>
</dbReference>
<dbReference type="InterPro" id="IPR035965">
    <property type="entry name" value="PAS-like_dom_sf"/>
</dbReference>
<keyword evidence="4 6" id="KW-0472">Membrane</keyword>
<gene>
    <name evidence="11" type="ORF">CJP73_03920</name>
</gene>
<dbReference type="InterPro" id="IPR042240">
    <property type="entry name" value="CHASE_sf"/>
</dbReference>
<dbReference type="GO" id="GO:0007165">
    <property type="term" value="P:signal transduction"/>
    <property type="evidence" value="ECO:0007669"/>
    <property type="project" value="UniProtKB-ARBA"/>
</dbReference>
<dbReference type="PANTHER" id="PTHR46663">
    <property type="entry name" value="DIGUANYLATE CYCLASE DGCT-RELATED"/>
    <property type="match status" value="1"/>
</dbReference>
<dbReference type="SMART" id="SM00086">
    <property type="entry name" value="PAC"/>
    <property type="match status" value="1"/>
</dbReference>
<proteinExistence type="predicted"/>
<evidence type="ECO:0000259" key="9">
    <source>
        <dbReference type="PROSITE" id="PS50839"/>
    </source>
</evidence>
<dbReference type="PROSITE" id="PS50839">
    <property type="entry name" value="CHASE"/>
    <property type="match status" value="1"/>
</dbReference>
<dbReference type="CDD" id="cd00130">
    <property type="entry name" value="PAS"/>
    <property type="match status" value="1"/>
</dbReference>
<dbReference type="Gene3D" id="3.30.450.350">
    <property type="entry name" value="CHASE domain"/>
    <property type="match status" value="1"/>
</dbReference>
<evidence type="ECO:0000256" key="2">
    <source>
        <dbReference type="ARBA" id="ARBA00022692"/>
    </source>
</evidence>
<feature type="coiled-coil region" evidence="5">
    <location>
        <begin position="54"/>
        <end position="81"/>
    </location>
</feature>
<feature type="domain" description="GGDEF" evidence="10">
    <location>
        <begin position="499"/>
        <end position="631"/>
    </location>
</feature>
<evidence type="ECO:0000313" key="12">
    <source>
        <dbReference type="Proteomes" id="UP000266206"/>
    </source>
</evidence>
<dbReference type="SMART" id="SM01079">
    <property type="entry name" value="CHASE"/>
    <property type="match status" value="1"/>
</dbReference>
<dbReference type="InterPro" id="IPR052163">
    <property type="entry name" value="DGC-Regulatory_Protein"/>
</dbReference>
<dbReference type="NCBIfam" id="TIGR00229">
    <property type="entry name" value="sensory_box"/>
    <property type="match status" value="1"/>
</dbReference>
<dbReference type="OrthoDB" id="9813903at2"/>
<dbReference type="Pfam" id="PF03924">
    <property type="entry name" value="CHASE"/>
    <property type="match status" value="1"/>
</dbReference>
<dbReference type="InterPro" id="IPR029787">
    <property type="entry name" value="Nucleotide_cyclase"/>
</dbReference>
<evidence type="ECO:0000256" key="4">
    <source>
        <dbReference type="ARBA" id="ARBA00023136"/>
    </source>
</evidence>
<sequence>MPGWSQLLHKPYLRLRLRPITASIAVMLLGFALTYQLWTFFNTQARNELNRLFLIEADLAVERFLRQLDDFEQQLEAIRALFAASVVVDREEFNAFVDTLHLQKTNPGVRASGYAAFFETADQAPVVYIFPASPENLNVIGRNAFESAPRKQTMLEAMKTGHAMLLGPLSLFQDHAANKVSNSYLFYMPIFQNLLSYSDNNGNRQLLGWAYIAFDMRESMASVLLSEQINLTYEIFDITNQNNPIQIYGAAGSSYPKIDESKHVQDAFRTVEAFGRIWTIKTVSTTDFERRYMPATQWWVALFGITATLFLAVLSWLLVDRTGALRHIKRINRKLTISEQKWKFALEGSGDGMWDYDIPNQTFRVSAQWKALLGYGSDELSVSIDEWKSRLHPDEYARVTQALDDYLNGLNLHHKVEHRLKCKDESWKWFMTRGIIVEHDESGNPSRMIGTITDISHMKASEEIIWRQANFDALTGLPNRRMFFDRLEHEIRRTERYGNGFALVFIDLDEFKEINDSYGHQAGDQALIIVTDRLKSAVRASDTVARLGGDEFTLILGDITQESDVVTVLRKVLSVLLQPIELKSATVKISASMGIAFCPEDADTSDDLLNKADRAMYNAKEAGKNEWRFHH</sequence>
<feature type="domain" description="CHASE" evidence="9">
    <location>
        <begin position="124"/>
        <end position="281"/>
    </location>
</feature>
<evidence type="ECO:0000256" key="5">
    <source>
        <dbReference type="SAM" id="Coils"/>
    </source>
</evidence>
<keyword evidence="2 6" id="KW-0812">Transmembrane</keyword>
<dbReference type="Proteomes" id="UP000266206">
    <property type="component" value="Unassembled WGS sequence"/>
</dbReference>
<dbReference type="InterPro" id="IPR000700">
    <property type="entry name" value="PAS-assoc_C"/>
</dbReference>
<dbReference type="InterPro" id="IPR001610">
    <property type="entry name" value="PAC"/>
</dbReference>
<dbReference type="FunFam" id="3.30.70.270:FF:000001">
    <property type="entry name" value="Diguanylate cyclase domain protein"/>
    <property type="match status" value="1"/>
</dbReference>
<dbReference type="GO" id="GO:0003824">
    <property type="term" value="F:catalytic activity"/>
    <property type="evidence" value="ECO:0007669"/>
    <property type="project" value="UniProtKB-ARBA"/>
</dbReference>
<dbReference type="RefSeq" id="WP_119515502.1">
    <property type="nucleotide sequence ID" value="NZ_NQYH01000001.1"/>
</dbReference>
<keyword evidence="5" id="KW-0175">Coiled coil</keyword>
<evidence type="ECO:0000256" key="1">
    <source>
        <dbReference type="ARBA" id="ARBA00004370"/>
    </source>
</evidence>
<evidence type="ECO:0000313" key="11">
    <source>
        <dbReference type="EMBL" id="RIY42577.1"/>
    </source>
</evidence>
<dbReference type="PROSITE" id="PS50112">
    <property type="entry name" value="PAS"/>
    <property type="match status" value="1"/>
</dbReference>
<dbReference type="PANTHER" id="PTHR46663:SF3">
    <property type="entry name" value="SLL0267 PROTEIN"/>
    <property type="match status" value="1"/>
</dbReference>
<dbReference type="InterPro" id="IPR000160">
    <property type="entry name" value="GGDEF_dom"/>
</dbReference>
<evidence type="ECO:0000259" key="8">
    <source>
        <dbReference type="PROSITE" id="PS50113"/>
    </source>
</evidence>
<dbReference type="CDD" id="cd01949">
    <property type="entry name" value="GGDEF"/>
    <property type="match status" value="1"/>
</dbReference>
<comment type="caution">
    <text evidence="11">The sequence shown here is derived from an EMBL/GenBank/DDBJ whole genome shotgun (WGS) entry which is preliminary data.</text>
</comment>
<dbReference type="SUPFAM" id="SSF55785">
    <property type="entry name" value="PYP-like sensor domain (PAS domain)"/>
    <property type="match status" value="1"/>
</dbReference>
<feature type="domain" description="PAS" evidence="7">
    <location>
        <begin position="338"/>
        <end position="410"/>
    </location>
</feature>
<name>A0A3A1Z2E9_9BURK</name>
<dbReference type="AlphaFoldDB" id="A0A3A1Z2E9"/>
<comment type="subcellular location">
    <subcellularLocation>
        <location evidence="1">Membrane</location>
    </subcellularLocation>
</comment>
<keyword evidence="3 6" id="KW-1133">Transmembrane helix</keyword>
<dbReference type="InterPro" id="IPR013655">
    <property type="entry name" value="PAS_fold_3"/>
</dbReference>
<organism evidence="11 12">
    <name type="scientific">Neopusillimonas maritima</name>
    <dbReference type="NCBI Taxonomy" id="2026239"/>
    <lineage>
        <taxon>Bacteria</taxon>
        <taxon>Pseudomonadati</taxon>
        <taxon>Pseudomonadota</taxon>
        <taxon>Betaproteobacteria</taxon>
        <taxon>Burkholderiales</taxon>
        <taxon>Alcaligenaceae</taxon>
        <taxon>Neopusillimonas</taxon>
    </lineage>
</organism>
<feature type="transmembrane region" description="Helical" evidence="6">
    <location>
        <begin position="20"/>
        <end position="41"/>
    </location>
</feature>
<dbReference type="InterPro" id="IPR000014">
    <property type="entry name" value="PAS"/>
</dbReference>
<evidence type="ECO:0000256" key="3">
    <source>
        <dbReference type="ARBA" id="ARBA00022989"/>
    </source>
</evidence>